<dbReference type="GO" id="GO:0008745">
    <property type="term" value="F:N-acetylmuramoyl-L-alanine amidase activity"/>
    <property type="evidence" value="ECO:0007669"/>
    <property type="project" value="InterPro"/>
</dbReference>
<dbReference type="AlphaFoldDB" id="B4SIP6"/>
<protein>
    <submittedName>
        <fullName evidence="3">Cell wall hydrolase/autolysin</fullName>
    </submittedName>
</protein>
<sequence precursor="true">MECMNALRCSAFALIIAGLSAGPAAIAQPAHAMIETDPALDLLLTREAQRMLDAHQFRTSRSTQVVVNASVDLERQRLIIRFGPGMLPAEDDHSLEEIEQYIRSSLEFYALRSGAGEVQSEVLYEGKPYWEHFPIMPAAPAQSSDASTVNSVLVSASHGLVRVHPGLEWEFQRPARNGVQEDLITVGYAEELQQLMEERGGRVVHRARRNQGDLHPESKRAWSEMSSRYHLRDLLPDRPDIWNHFANSTATDREVSDDIRARPYYANHLGAAGLFSIHTNADASGAARGTRVYYHPRKPSDQRLADMVLCYMRELITAQEEYADFPVAAAGAAASHGENGFAQMPSVVVEVAFHTNPTDAAALLDPAFRTASMKGVEKGYRLFREGEGCVPLKVEPIQSIELSAGNSRRVDIVFEGHPRYPIDLVTTNVGCPPGWTCTDGKVHIAAPDEKPSQIIMRCENAGSAPLFWNTQVVDADGVKSPPVRHRVQCIRRPGGLSVAATGLAGS</sequence>
<evidence type="ECO:0000259" key="2">
    <source>
        <dbReference type="SMART" id="SM00646"/>
    </source>
</evidence>
<name>B4SIP6_STRM5</name>
<gene>
    <name evidence="3" type="ordered locus">Smal_1931</name>
</gene>
<dbReference type="CDD" id="cd02696">
    <property type="entry name" value="MurNAc-LAA"/>
    <property type="match status" value="1"/>
</dbReference>
<dbReference type="Pfam" id="PF01520">
    <property type="entry name" value="Amidase_3"/>
    <property type="match status" value="1"/>
</dbReference>
<evidence type="ECO:0000313" key="4">
    <source>
        <dbReference type="Proteomes" id="UP000001867"/>
    </source>
</evidence>
<keyword evidence="3" id="KW-0378">Hydrolase</keyword>
<evidence type="ECO:0000256" key="1">
    <source>
        <dbReference type="SAM" id="SignalP"/>
    </source>
</evidence>
<feature type="domain" description="MurNAc-LAA" evidence="2">
    <location>
        <begin position="263"/>
        <end position="381"/>
    </location>
</feature>
<dbReference type="GO" id="GO:0009253">
    <property type="term" value="P:peptidoglycan catabolic process"/>
    <property type="evidence" value="ECO:0007669"/>
    <property type="project" value="InterPro"/>
</dbReference>
<evidence type="ECO:0000313" key="3">
    <source>
        <dbReference type="EMBL" id="ACF51635.1"/>
    </source>
</evidence>
<dbReference type="STRING" id="391008.Smal_1931"/>
<dbReference type="KEGG" id="smt:Smal_1931"/>
<dbReference type="Proteomes" id="UP000001867">
    <property type="component" value="Chromosome"/>
</dbReference>
<feature type="chain" id="PRO_5002823350" evidence="1">
    <location>
        <begin position="33"/>
        <end position="506"/>
    </location>
</feature>
<keyword evidence="1" id="KW-0732">Signal</keyword>
<dbReference type="SMART" id="SM00646">
    <property type="entry name" value="Ami_3"/>
    <property type="match status" value="1"/>
</dbReference>
<dbReference type="HOGENOM" id="CLU_480388_0_0_6"/>
<dbReference type="Gene3D" id="3.40.630.40">
    <property type="entry name" value="Zn-dependent exopeptidases"/>
    <property type="match status" value="1"/>
</dbReference>
<accession>B4SIP6</accession>
<dbReference type="eggNOG" id="COG0860">
    <property type="taxonomic scope" value="Bacteria"/>
</dbReference>
<dbReference type="EMBL" id="CP001111">
    <property type="protein sequence ID" value="ACF51635.1"/>
    <property type="molecule type" value="Genomic_DNA"/>
</dbReference>
<dbReference type="SUPFAM" id="SSF53187">
    <property type="entry name" value="Zn-dependent exopeptidases"/>
    <property type="match status" value="1"/>
</dbReference>
<organism evidence="3 4">
    <name type="scientific">Stenotrophomonas maltophilia (strain R551-3)</name>
    <dbReference type="NCBI Taxonomy" id="391008"/>
    <lineage>
        <taxon>Bacteria</taxon>
        <taxon>Pseudomonadati</taxon>
        <taxon>Pseudomonadota</taxon>
        <taxon>Gammaproteobacteria</taxon>
        <taxon>Lysobacterales</taxon>
        <taxon>Lysobacteraceae</taxon>
        <taxon>Stenotrophomonas</taxon>
        <taxon>Stenotrophomonas maltophilia group</taxon>
    </lineage>
</organism>
<reference evidence="3 4" key="1">
    <citation type="submission" date="2008-06" db="EMBL/GenBank/DDBJ databases">
        <title>Complete sequence of Stenotrophomonas maltophilia R551-3.</title>
        <authorList>
            <consortium name="US DOE Joint Genome Institute"/>
            <person name="Lucas S."/>
            <person name="Copeland A."/>
            <person name="Lapidus A."/>
            <person name="Glavina del Rio T."/>
            <person name="Dalin E."/>
            <person name="Tice H."/>
            <person name="Pitluck S."/>
            <person name="Chain P."/>
            <person name="Malfatti S."/>
            <person name="Shin M."/>
            <person name="Vergez L."/>
            <person name="Lang D."/>
            <person name="Schmutz J."/>
            <person name="Larimer F."/>
            <person name="Land M."/>
            <person name="Hauser L."/>
            <person name="Kyrpides N."/>
            <person name="Mikhailova N."/>
            <person name="Taghavi S."/>
            <person name="Monchy S."/>
            <person name="Newman L."/>
            <person name="Vangronsveld J."/>
            <person name="van der Lelie D."/>
            <person name="Richardson P."/>
        </authorList>
    </citation>
    <scope>NUCLEOTIDE SEQUENCE [LARGE SCALE GENOMIC DNA]</scope>
    <source>
        <strain evidence="3 4">R551-3</strain>
    </source>
</reference>
<dbReference type="InterPro" id="IPR002508">
    <property type="entry name" value="MurNAc-LAA_cat"/>
</dbReference>
<proteinExistence type="predicted"/>
<feature type="signal peptide" evidence="1">
    <location>
        <begin position="1"/>
        <end position="32"/>
    </location>
</feature>